<sequence>MSSLPLPAHHTKHIPLLDYSFLDRRFSLRQLDDGKSNGTALWLGAQCLSLYLADISMKLKASVKPNTRPRAVELGSGGVGDANFAGLCTQHQRALRRLVLSSLGWDVLATDVSDVVSTVLEENVSRNLANPTGDLGMINVRELDWTVPPSDWTWANLGGISSHPVSDGVDDIELLRPPFDLIVTSDTLYSESLCTPLLRSLHTLCTQSSRSTPKGLRTPPIYICVERRDSALIDRALSEARSDWGFAVERVSQKKVTKAMEKGGLRWNKEDWEGVELWRMALQ</sequence>
<reference evidence="1 2" key="1">
    <citation type="journal article" date="2016" name="Mol. Biol. Evol.">
        <title>Comparative Genomics of Early-Diverging Mushroom-Forming Fungi Provides Insights into the Origins of Lignocellulose Decay Capabilities.</title>
        <authorList>
            <person name="Nagy L.G."/>
            <person name="Riley R."/>
            <person name="Tritt A."/>
            <person name="Adam C."/>
            <person name="Daum C."/>
            <person name="Floudas D."/>
            <person name="Sun H."/>
            <person name="Yadav J.S."/>
            <person name="Pangilinan J."/>
            <person name="Larsson K.H."/>
            <person name="Matsuura K."/>
            <person name="Barry K."/>
            <person name="Labutti K."/>
            <person name="Kuo R."/>
            <person name="Ohm R.A."/>
            <person name="Bhattacharya S.S."/>
            <person name="Shirouzu T."/>
            <person name="Yoshinaga Y."/>
            <person name="Martin F.M."/>
            <person name="Grigoriev I.V."/>
            <person name="Hibbett D.S."/>
        </authorList>
    </citation>
    <scope>NUCLEOTIDE SEQUENCE [LARGE SCALE GENOMIC DNA]</scope>
    <source>
        <strain evidence="1 2">HHB14362 ss-1</strain>
    </source>
</reference>
<name>A0A165T8N9_9AGAM</name>
<dbReference type="GO" id="GO:0008757">
    <property type="term" value="F:S-adenosylmethionine-dependent methyltransferase activity"/>
    <property type="evidence" value="ECO:0007669"/>
    <property type="project" value="UniProtKB-ARBA"/>
</dbReference>
<dbReference type="OrthoDB" id="194386at2759"/>
<dbReference type="GO" id="GO:0005737">
    <property type="term" value="C:cytoplasm"/>
    <property type="evidence" value="ECO:0007669"/>
    <property type="project" value="TreeGrafter"/>
</dbReference>
<dbReference type="Gene3D" id="3.40.50.150">
    <property type="entry name" value="Vaccinia Virus protein VP39"/>
    <property type="match status" value="1"/>
</dbReference>
<accession>A0A165T8N9</accession>
<gene>
    <name evidence="1" type="ORF">NEOLEDRAFT_1162325</name>
</gene>
<proteinExistence type="predicted"/>
<dbReference type="InterPro" id="IPR029063">
    <property type="entry name" value="SAM-dependent_MTases_sf"/>
</dbReference>
<dbReference type="STRING" id="1314782.A0A165T8N9"/>
<evidence type="ECO:0000313" key="1">
    <source>
        <dbReference type="EMBL" id="KZT26307.1"/>
    </source>
</evidence>
<protein>
    <submittedName>
        <fullName evidence="1">Uncharacterized protein</fullName>
    </submittedName>
</protein>
<dbReference type="PANTHER" id="PTHR14614:SF162">
    <property type="entry name" value="EXPRESSED PROTEIN"/>
    <property type="match status" value="1"/>
</dbReference>
<dbReference type="GO" id="GO:0005634">
    <property type="term" value="C:nucleus"/>
    <property type="evidence" value="ECO:0007669"/>
    <property type="project" value="TreeGrafter"/>
</dbReference>
<dbReference type="Proteomes" id="UP000076761">
    <property type="component" value="Unassembled WGS sequence"/>
</dbReference>
<dbReference type="EMBL" id="KV425567">
    <property type="protein sequence ID" value="KZT26307.1"/>
    <property type="molecule type" value="Genomic_DNA"/>
</dbReference>
<dbReference type="InterPro" id="IPR019410">
    <property type="entry name" value="Methyltransf_16"/>
</dbReference>
<dbReference type="InParanoid" id="A0A165T8N9"/>
<dbReference type="AlphaFoldDB" id="A0A165T8N9"/>
<organism evidence="1 2">
    <name type="scientific">Neolentinus lepideus HHB14362 ss-1</name>
    <dbReference type="NCBI Taxonomy" id="1314782"/>
    <lineage>
        <taxon>Eukaryota</taxon>
        <taxon>Fungi</taxon>
        <taxon>Dikarya</taxon>
        <taxon>Basidiomycota</taxon>
        <taxon>Agaricomycotina</taxon>
        <taxon>Agaricomycetes</taxon>
        <taxon>Gloeophyllales</taxon>
        <taxon>Gloeophyllaceae</taxon>
        <taxon>Neolentinus</taxon>
    </lineage>
</organism>
<keyword evidence="2" id="KW-1185">Reference proteome</keyword>
<dbReference type="Pfam" id="PF10294">
    <property type="entry name" value="Methyltransf_16"/>
    <property type="match status" value="1"/>
</dbReference>
<evidence type="ECO:0000313" key="2">
    <source>
        <dbReference type="Proteomes" id="UP000076761"/>
    </source>
</evidence>
<dbReference type="PANTHER" id="PTHR14614">
    <property type="entry name" value="HEPATOCELLULAR CARCINOMA-ASSOCIATED ANTIGEN"/>
    <property type="match status" value="1"/>
</dbReference>